<reference evidence="2 3" key="1">
    <citation type="submission" date="2014-07" db="EMBL/GenBank/DDBJ databases">
        <title>Porphyromonadaceae bacterium OUH 308042 = ATCC BAA-2681 = DSM 28342 draft genome.</title>
        <authorList>
            <person name="Sydenham T.V."/>
            <person name="Hasman H."/>
            <person name="Justensen U.S."/>
        </authorList>
    </citation>
    <scope>NUCLEOTIDE SEQUENCE [LARGE SCALE GENOMIC DNA]</scope>
    <source>
        <strain evidence="2 3">OUH 308042</strain>
    </source>
</reference>
<dbReference type="AlphaFoldDB" id="A0A0C3RI75"/>
<feature type="transmembrane region" description="Helical" evidence="1">
    <location>
        <begin position="44"/>
        <end position="62"/>
    </location>
</feature>
<keyword evidence="1" id="KW-0812">Transmembrane</keyword>
<protein>
    <submittedName>
        <fullName evidence="2">Rod shape-determining protein MreD</fullName>
    </submittedName>
</protein>
<proteinExistence type="predicted"/>
<evidence type="ECO:0000256" key="1">
    <source>
        <dbReference type="SAM" id="Phobius"/>
    </source>
</evidence>
<evidence type="ECO:0000313" key="2">
    <source>
        <dbReference type="EMBL" id="KIO45614.1"/>
    </source>
</evidence>
<sequence>MNNINYFIHLFILCIIQIFILDNIHLGSYFYINIYILAIYILPYKFKGISLLFFGFLLGFVMDLADKTVGIHAAASTFTAYIRPWLLQSTSNREKLDDIHGAQRLTEFNWFLKYSGVSTLLFNVVLIFAEAFTFSDPFITLIRIIFSTFISWLLILLYYFIGLKKVNR</sequence>
<dbReference type="Proteomes" id="UP000031980">
    <property type="component" value="Unassembled WGS sequence"/>
</dbReference>
<keyword evidence="1" id="KW-0472">Membrane</keyword>
<organism evidence="2 3">
    <name type="scientific">Sanguibacteroides justesenii</name>
    <dbReference type="NCBI Taxonomy" id="1547597"/>
    <lineage>
        <taxon>Bacteria</taxon>
        <taxon>Pseudomonadati</taxon>
        <taxon>Bacteroidota</taxon>
        <taxon>Bacteroidia</taxon>
        <taxon>Bacteroidales</taxon>
        <taxon>Porphyromonadaceae</taxon>
        <taxon>Sanguibacteroides</taxon>
    </lineage>
</organism>
<evidence type="ECO:0000313" key="3">
    <source>
        <dbReference type="Proteomes" id="UP000031980"/>
    </source>
</evidence>
<accession>A0A0C3RI75</accession>
<feature type="transmembrane region" description="Helical" evidence="1">
    <location>
        <begin position="141"/>
        <end position="161"/>
    </location>
</feature>
<feature type="transmembrane region" description="Helical" evidence="1">
    <location>
        <begin position="108"/>
        <end position="129"/>
    </location>
</feature>
<keyword evidence="1" id="KW-1133">Transmembrane helix</keyword>
<keyword evidence="3" id="KW-1185">Reference proteome</keyword>
<gene>
    <name evidence="2" type="ORF">BA92_03880</name>
</gene>
<feature type="transmembrane region" description="Helical" evidence="1">
    <location>
        <begin position="6"/>
        <end position="32"/>
    </location>
</feature>
<name>A0A0C3RI75_9PORP</name>
<dbReference type="OrthoDB" id="1132160at2"/>
<dbReference type="EMBL" id="JPIU01000037">
    <property type="protein sequence ID" value="KIO45614.1"/>
    <property type="molecule type" value="Genomic_DNA"/>
</dbReference>
<comment type="caution">
    <text evidence="2">The sequence shown here is derived from an EMBL/GenBank/DDBJ whole genome shotgun (WGS) entry which is preliminary data.</text>
</comment>